<dbReference type="Proteomes" id="UP000815846">
    <property type="component" value="Unassembled WGS sequence"/>
</dbReference>
<protein>
    <submittedName>
        <fullName evidence="2">Transposase</fullName>
    </submittedName>
</protein>
<evidence type="ECO:0000259" key="1">
    <source>
        <dbReference type="Pfam" id="PF03050"/>
    </source>
</evidence>
<keyword evidence="3" id="KW-1185">Reference proteome</keyword>
<comment type="caution">
    <text evidence="2">The sequence shown here is derived from an EMBL/GenBank/DDBJ whole genome shotgun (WGS) entry which is preliminary data.</text>
</comment>
<name>A0ABY3MZ30_9GAMM</name>
<gene>
    <name evidence="2" type="ORF">CWS31_006640</name>
</gene>
<evidence type="ECO:0000313" key="2">
    <source>
        <dbReference type="EMBL" id="TYK66267.1"/>
    </source>
</evidence>
<feature type="domain" description="Transposase IS66 central" evidence="1">
    <location>
        <begin position="3"/>
        <end position="58"/>
    </location>
</feature>
<dbReference type="InterPro" id="IPR004291">
    <property type="entry name" value="Transposase_IS66_central"/>
</dbReference>
<dbReference type="Pfam" id="PF03050">
    <property type="entry name" value="DDE_Tnp_IS66"/>
    <property type="match status" value="1"/>
</dbReference>
<evidence type="ECO:0000313" key="3">
    <source>
        <dbReference type="Proteomes" id="UP000815846"/>
    </source>
</evidence>
<organism evidence="2 3">
    <name type="scientific">Colwellia echini</name>
    <dbReference type="NCBI Taxonomy" id="1982103"/>
    <lineage>
        <taxon>Bacteria</taxon>
        <taxon>Pseudomonadati</taxon>
        <taxon>Pseudomonadota</taxon>
        <taxon>Gammaproteobacteria</taxon>
        <taxon>Alteromonadales</taxon>
        <taxon>Colwelliaceae</taxon>
        <taxon>Colwellia</taxon>
    </lineage>
</organism>
<reference evidence="2 3" key="1">
    <citation type="submission" date="2019-08" db="EMBL/GenBank/DDBJ databases">
        <title>Microbe sample from Colwellia echini.</title>
        <authorList>
            <person name="Christiansen L."/>
            <person name="Pathiraja D."/>
            <person name="Schultz-Johansen M."/>
            <person name="Choi I.-G."/>
            <person name="Stougaard P."/>
        </authorList>
    </citation>
    <scope>NUCLEOTIDE SEQUENCE [LARGE SCALE GENOMIC DNA]</scope>
    <source>
        <strain evidence="2 3">A3</strain>
    </source>
</reference>
<sequence>MANIVLYDYHDIRAPACPVDYFAGYAGYLHFDGYQVYERTQATLVGCWAHVPGKFIDA</sequence>
<accession>A0ABY3MZ30</accession>
<dbReference type="EMBL" id="PJAI02000005">
    <property type="protein sequence ID" value="TYK66267.1"/>
    <property type="molecule type" value="Genomic_DNA"/>
</dbReference>
<proteinExistence type="predicted"/>